<dbReference type="GO" id="GO:0005829">
    <property type="term" value="C:cytosol"/>
    <property type="evidence" value="ECO:0007669"/>
    <property type="project" value="UniProtKB-ARBA"/>
</dbReference>
<dbReference type="FunFam" id="3.40.50.800:FF:000002">
    <property type="entry name" value="Glycine--tRNA ligase"/>
    <property type="match status" value="1"/>
</dbReference>
<dbReference type="PRINTS" id="PR01043">
    <property type="entry name" value="TRNASYNTHGLY"/>
</dbReference>
<reference evidence="9" key="1">
    <citation type="submission" date="2016-03" db="EMBL/GenBank/DDBJ databases">
        <title>Complete genome sequence of the type strain Actinoalloteichus hymeniacidonis DSM 45092.</title>
        <authorList>
            <person name="Schaffert L."/>
            <person name="Albersmeier A."/>
            <person name="Winkler A."/>
            <person name="Kalinowski J."/>
            <person name="Zotchev S."/>
            <person name="Ruckert C."/>
        </authorList>
    </citation>
    <scope>NUCLEOTIDE SEQUENCE [LARGE SCALE GENOMIC DNA]</scope>
    <source>
        <strain evidence="9">HPA177(T) (DSM 45092(T))</strain>
    </source>
</reference>
<sequence length="463" mass="52514">MPADADRIDAIVKLCRARGLVYPSGELYGGIRAAWDYGPLGVELKENIKRQWWKSVVQGRHDVTGLDSSILLPSEVWDASGHTEEFVALLVQCLSCHQRFPAAELAEQYRSRTGEELNARALSALVCPECGSRGRFTEPGLFNGLLETRIGPDEPEDRPYYLRPETAQGAFVNFGNVRASERRRPPFGIAQIGKVLRNEVLPGDFLFRTREFELMELVYFVPPEETEQWHRYWLETRNGFYRELGIAQENLRPYEHDRDQLAHYARRTVDIEYRFGFPDREWDELEGIVDRGDSGLAAHADRTGIDLSYLDRASGARYRPFVISTSVGVGRSMLAFLVDAYTEESTPNPMGGKDRRVVLRLDRRLSPVKVGVLPVSRSADLAPQAVAVTEELRQSWNVELDDAGAIGRRYRRQDEIGTPFCVTIDFDGLLDQTVAVRDRDTLLQERVALDKLGDYLTSRLRGC</sequence>
<evidence type="ECO:0000259" key="7">
    <source>
        <dbReference type="PROSITE" id="PS50862"/>
    </source>
</evidence>
<dbReference type="Pfam" id="PF03129">
    <property type="entry name" value="HGTP_anticodon"/>
    <property type="match status" value="1"/>
</dbReference>
<keyword evidence="4" id="KW-0067">ATP-binding</keyword>
<dbReference type="Proteomes" id="UP000095210">
    <property type="component" value="Chromosome"/>
</dbReference>
<dbReference type="InterPro" id="IPR027031">
    <property type="entry name" value="Gly-tRNA_synthase/POLG2"/>
</dbReference>
<organism evidence="8 9">
    <name type="scientific">Actinoalloteichus hymeniacidonis</name>
    <dbReference type="NCBI Taxonomy" id="340345"/>
    <lineage>
        <taxon>Bacteria</taxon>
        <taxon>Bacillati</taxon>
        <taxon>Actinomycetota</taxon>
        <taxon>Actinomycetes</taxon>
        <taxon>Pseudonocardiales</taxon>
        <taxon>Pseudonocardiaceae</taxon>
        <taxon>Actinoalloteichus</taxon>
    </lineage>
</organism>
<dbReference type="GO" id="GO:0015966">
    <property type="term" value="P:diadenosine tetraphosphate biosynthetic process"/>
    <property type="evidence" value="ECO:0007669"/>
    <property type="project" value="UniProtKB-ARBA"/>
</dbReference>
<dbReference type="SUPFAM" id="SSF52954">
    <property type="entry name" value="Class II aaRS ABD-related"/>
    <property type="match status" value="1"/>
</dbReference>
<dbReference type="AlphaFoldDB" id="A0AAC9N046"/>
<dbReference type="InterPro" id="IPR036621">
    <property type="entry name" value="Anticodon-bd_dom_sf"/>
</dbReference>
<dbReference type="Pfam" id="PF00587">
    <property type="entry name" value="tRNA-synt_2b"/>
    <property type="match status" value="1"/>
</dbReference>
<feature type="domain" description="Aminoacyl-transfer RNA synthetases class-II family profile" evidence="7">
    <location>
        <begin position="9"/>
        <end position="367"/>
    </location>
</feature>
<dbReference type="GO" id="GO:0004081">
    <property type="term" value="F:bis(5'-nucleosyl)-tetraphosphatase (asymmetrical) activity"/>
    <property type="evidence" value="ECO:0007669"/>
    <property type="project" value="UniProtKB-ARBA"/>
</dbReference>
<dbReference type="NCBIfam" id="NF003211">
    <property type="entry name" value="PRK04173.1"/>
    <property type="match status" value="1"/>
</dbReference>
<evidence type="ECO:0000256" key="3">
    <source>
        <dbReference type="ARBA" id="ARBA00022741"/>
    </source>
</evidence>
<dbReference type="InterPro" id="IPR033731">
    <property type="entry name" value="GlyRS-like_core"/>
</dbReference>
<protein>
    <submittedName>
        <fullName evidence="8">Glycyl-tRNA synthetase</fullName>
        <ecNumber evidence="8">6.1.1.14</ecNumber>
    </submittedName>
</protein>
<keyword evidence="6" id="KW-0030">Aminoacyl-tRNA synthetase</keyword>
<keyword evidence="5" id="KW-0648">Protein biosynthesis</keyword>
<dbReference type="PANTHER" id="PTHR10745">
    <property type="entry name" value="GLYCYL-TRNA SYNTHETASE/DNA POLYMERASE SUBUNIT GAMMA-2"/>
    <property type="match status" value="1"/>
</dbReference>
<keyword evidence="2 8" id="KW-0436">Ligase</keyword>
<dbReference type="InterPro" id="IPR004154">
    <property type="entry name" value="Anticodon-bd"/>
</dbReference>
<dbReference type="Gene3D" id="3.30.930.10">
    <property type="entry name" value="Bira Bifunctional Protein, Domain 2"/>
    <property type="match status" value="1"/>
</dbReference>
<dbReference type="GO" id="GO:0070062">
    <property type="term" value="C:extracellular exosome"/>
    <property type="evidence" value="ECO:0007669"/>
    <property type="project" value="UniProtKB-ARBA"/>
</dbReference>
<dbReference type="InterPro" id="IPR002314">
    <property type="entry name" value="aa-tRNA-synt_IIb"/>
</dbReference>
<dbReference type="RefSeq" id="WP_069851481.1">
    <property type="nucleotide sequence ID" value="NZ_CP014859.1"/>
</dbReference>
<accession>A0AAC9N046</accession>
<dbReference type="EMBL" id="CP014859">
    <property type="protein sequence ID" value="AOS65040.1"/>
    <property type="molecule type" value="Genomic_DNA"/>
</dbReference>
<dbReference type="GO" id="GO:1990742">
    <property type="term" value="C:microvesicle"/>
    <property type="evidence" value="ECO:0007669"/>
    <property type="project" value="UniProtKB-ARBA"/>
</dbReference>
<dbReference type="InterPro" id="IPR045864">
    <property type="entry name" value="aa-tRNA-synth_II/BPL/LPL"/>
</dbReference>
<dbReference type="SUPFAM" id="SSF55681">
    <property type="entry name" value="Class II aaRS and biotin synthetases"/>
    <property type="match status" value="1"/>
</dbReference>
<proteinExistence type="predicted"/>
<dbReference type="PANTHER" id="PTHR10745:SF8">
    <property type="entry name" value="DNA POLYMERASE SUBUNIT GAMMA-2, MITOCHONDRIAL"/>
    <property type="match status" value="1"/>
</dbReference>
<keyword evidence="1" id="KW-0963">Cytoplasm</keyword>
<keyword evidence="9" id="KW-1185">Reference proteome</keyword>
<keyword evidence="3" id="KW-0547">Nucleotide-binding</keyword>
<evidence type="ECO:0000256" key="6">
    <source>
        <dbReference type="ARBA" id="ARBA00023146"/>
    </source>
</evidence>
<dbReference type="InterPro" id="IPR006195">
    <property type="entry name" value="aa-tRNA-synth_II"/>
</dbReference>
<name>A0AAC9N046_9PSEU</name>
<evidence type="ECO:0000256" key="4">
    <source>
        <dbReference type="ARBA" id="ARBA00022840"/>
    </source>
</evidence>
<dbReference type="CDD" id="cd00774">
    <property type="entry name" value="GlyRS-like_core"/>
    <property type="match status" value="1"/>
</dbReference>
<dbReference type="Gene3D" id="3.40.50.800">
    <property type="entry name" value="Anticodon-binding domain"/>
    <property type="match status" value="1"/>
</dbReference>
<dbReference type="EC" id="6.1.1.14" evidence="8"/>
<dbReference type="GO" id="GO:0005524">
    <property type="term" value="F:ATP binding"/>
    <property type="evidence" value="ECO:0007669"/>
    <property type="project" value="UniProtKB-KW"/>
</dbReference>
<dbReference type="GO" id="GO:0004820">
    <property type="term" value="F:glycine-tRNA ligase activity"/>
    <property type="evidence" value="ECO:0007669"/>
    <property type="project" value="UniProtKB-EC"/>
</dbReference>
<evidence type="ECO:0000256" key="2">
    <source>
        <dbReference type="ARBA" id="ARBA00022598"/>
    </source>
</evidence>
<gene>
    <name evidence="8" type="ORF">TL08_21265</name>
</gene>
<dbReference type="PROSITE" id="PS50862">
    <property type="entry name" value="AA_TRNA_LIGASE_II"/>
    <property type="match status" value="1"/>
</dbReference>
<evidence type="ECO:0000256" key="5">
    <source>
        <dbReference type="ARBA" id="ARBA00022917"/>
    </source>
</evidence>
<dbReference type="GO" id="GO:0046983">
    <property type="term" value="F:protein dimerization activity"/>
    <property type="evidence" value="ECO:0007669"/>
    <property type="project" value="UniProtKB-ARBA"/>
</dbReference>
<dbReference type="GO" id="GO:0006426">
    <property type="term" value="P:glycyl-tRNA aminoacylation"/>
    <property type="evidence" value="ECO:0007669"/>
    <property type="project" value="TreeGrafter"/>
</dbReference>
<dbReference type="KEGG" id="ahm:TL08_21265"/>
<evidence type="ECO:0000313" key="8">
    <source>
        <dbReference type="EMBL" id="AOS65040.1"/>
    </source>
</evidence>
<evidence type="ECO:0000313" key="9">
    <source>
        <dbReference type="Proteomes" id="UP000095210"/>
    </source>
</evidence>
<evidence type="ECO:0000256" key="1">
    <source>
        <dbReference type="ARBA" id="ARBA00022490"/>
    </source>
</evidence>